<sequence>MKAKIRLYYKLFQILILFINGLFLAAGVFPVLGFIYSARAANLKKDAIKARWLQRFSAIVNLHISKEGELPERRAILVSNHISWLDIIVIGQYLPACFVAKSDISGWPVIGYLAKQGGTIFIRRGDKQHIRSTAEKMAWLLKQNSNIIAFPEGTTTKGDEVLNFHSSLFQPALLTRSAIQPVALQYQGSAKQHAPFVGDDGFVPHLIKMLTLDKIEVRLSFLPIINSSGKSRHAVSIETRDLIWEKISESSPADNSDREGFGVIQGSIFLKKSVGTSEIRSC</sequence>
<dbReference type="SUPFAM" id="SSF69593">
    <property type="entry name" value="Glycerol-3-phosphate (1)-acyltransferase"/>
    <property type="match status" value="1"/>
</dbReference>
<dbReference type="AlphaFoldDB" id="A0A2S6GI80"/>
<dbReference type="SMART" id="SM00563">
    <property type="entry name" value="PlsC"/>
    <property type="match status" value="1"/>
</dbReference>
<dbReference type="RefSeq" id="WP_104425291.1">
    <property type="nucleotide sequence ID" value="NZ_PTIY01000023.1"/>
</dbReference>
<proteinExistence type="predicted"/>
<comment type="subcellular location">
    <subcellularLocation>
        <location evidence="1">Membrane</location>
    </subcellularLocation>
</comment>
<reference evidence="10 11" key="1">
    <citation type="submission" date="2018-02" db="EMBL/GenBank/DDBJ databases">
        <title>Subsurface microbial communities from deep shales in Ohio and West Virginia, USA.</title>
        <authorList>
            <person name="Wrighton K."/>
        </authorList>
    </citation>
    <scope>NUCLEOTIDE SEQUENCE [LARGE SCALE GENOMIC DNA]</scope>
    <source>
        <strain evidence="10 11">OWC-G53F</strain>
    </source>
</reference>
<evidence type="ECO:0000259" key="9">
    <source>
        <dbReference type="SMART" id="SM00563"/>
    </source>
</evidence>
<evidence type="ECO:0000256" key="1">
    <source>
        <dbReference type="ARBA" id="ARBA00004370"/>
    </source>
</evidence>
<evidence type="ECO:0000256" key="8">
    <source>
        <dbReference type="SAM" id="Phobius"/>
    </source>
</evidence>
<keyword evidence="7 10" id="KW-0012">Acyltransferase</keyword>
<dbReference type="GO" id="GO:0016020">
    <property type="term" value="C:membrane"/>
    <property type="evidence" value="ECO:0007669"/>
    <property type="project" value="UniProtKB-SubCell"/>
</dbReference>
<evidence type="ECO:0000256" key="2">
    <source>
        <dbReference type="ARBA" id="ARBA00022679"/>
    </source>
</evidence>
<evidence type="ECO:0000256" key="7">
    <source>
        <dbReference type="ARBA" id="ARBA00023315"/>
    </source>
</evidence>
<dbReference type="EMBL" id="PTIY01000023">
    <property type="protein sequence ID" value="PPK64938.1"/>
    <property type="molecule type" value="Genomic_DNA"/>
</dbReference>
<feature type="domain" description="Phospholipid/glycerol acyltransferase" evidence="9">
    <location>
        <begin position="75"/>
        <end position="187"/>
    </location>
</feature>
<keyword evidence="11" id="KW-1185">Reference proteome</keyword>
<accession>A0A2S6GI80</accession>
<evidence type="ECO:0000256" key="3">
    <source>
        <dbReference type="ARBA" id="ARBA00022692"/>
    </source>
</evidence>
<dbReference type="GO" id="GO:0016746">
    <property type="term" value="F:acyltransferase activity"/>
    <property type="evidence" value="ECO:0007669"/>
    <property type="project" value="UniProtKB-KW"/>
</dbReference>
<evidence type="ECO:0000256" key="6">
    <source>
        <dbReference type="ARBA" id="ARBA00023136"/>
    </source>
</evidence>
<organism evidence="10 11">
    <name type="scientific">Methylobacter tundripaludum</name>
    <dbReference type="NCBI Taxonomy" id="173365"/>
    <lineage>
        <taxon>Bacteria</taxon>
        <taxon>Pseudomonadati</taxon>
        <taxon>Pseudomonadota</taxon>
        <taxon>Gammaproteobacteria</taxon>
        <taxon>Methylococcales</taxon>
        <taxon>Methylococcaceae</taxon>
        <taxon>Methylobacter</taxon>
    </lineage>
</organism>
<dbReference type="GO" id="GO:0006629">
    <property type="term" value="P:lipid metabolic process"/>
    <property type="evidence" value="ECO:0007669"/>
    <property type="project" value="UniProtKB-KW"/>
</dbReference>
<name>A0A2S6GI80_9GAMM</name>
<keyword evidence="3 8" id="KW-0812">Transmembrane</keyword>
<feature type="transmembrane region" description="Helical" evidence="8">
    <location>
        <begin position="12"/>
        <end position="36"/>
    </location>
</feature>
<gene>
    <name evidence="10" type="ORF">B0F88_12315</name>
</gene>
<comment type="caution">
    <text evidence="10">The sequence shown here is derived from an EMBL/GenBank/DDBJ whole genome shotgun (WGS) entry which is preliminary data.</text>
</comment>
<keyword evidence="2 10" id="KW-0808">Transferase</keyword>
<dbReference type="InterPro" id="IPR002123">
    <property type="entry name" value="Plipid/glycerol_acylTrfase"/>
</dbReference>
<evidence type="ECO:0000313" key="10">
    <source>
        <dbReference type="EMBL" id="PPK64938.1"/>
    </source>
</evidence>
<dbReference type="PANTHER" id="PTHR23063:SF52">
    <property type="entry name" value="LYSOPHOSPHATIDYLCHOLINE ACYLTRANSFERASE"/>
    <property type="match status" value="1"/>
</dbReference>
<evidence type="ECO:0000313" key="11">
    <source>
        <dbReference type="Proteomes" id="UP000238071"/>
    </source>
</evidence>
<keyword evidence="5" id="KW-0443">Lipid metabolism</keyword>
<evidence type="ECO:0000256" key="4">
    <source>
        <dbReference type="ARBA" id="ARBA00022989"/>
    </source>
</evidence>
<keyword evidence="4 8" id="KW-1133">Transmembrane helix</keyword>
<dbReference type="OrthoDB" id="9806880at2"/>
<evidence type="ECO:0000256" key="5">
    <source>
        <dbReference type="ARBA" id="ARBA00023098"/>
    </source>
</evidence>
<dbReference type="Pfam" id="PF01553">
    <property type="entry name" value="Acyltransferase"/>
    <property type="match status" value="1"/>
</dbReference>
<keyword evidence="6 8" id="KW-0472">Membrane</keyword>
<dbReference type="Proteomes" id="UP000238071">
    <property type="component" value="Unassembled WGS sequence"/>
</dbReference>
<protein>
    <submittedName>
        <fullName evidence="10">Lyso-ornithine lipid acyltransferase</fullName>
    </submittedName>
</protein>
<dbReference type="CDD" id="cd07989">
    <property type="entry name" value="LPLAT_AGPAT-like"/>
    <property type="match status" value="1"/>
</dbReference>
<dbReference type="PANTHER" id="PTHR23063">
    <property type="entry name" value="PHOSPHOLIPID ACYLTRANSFERASE"/>
    <property type="match status" value="1"/>
</dbReference>